<name>A0ABV0TIY0_9TELE</name>
<dbReference type="EMBL" id="JAHRIQ010034847">
    <property type="protein sequence ID" value="MEQ2231593.1"/>
    <property type="molecule type" value="Genomic_DNA"/>
</dbReference>
<evidence type="ECO:0000313" key="2">
    <source>
        <dbReference type="Proteomes" id="UP001482620"/>
    </source>
</evidence>
<dbReference type="Proteomes" id="UP001482620">
    <property type="component" value="Unassembled WGS sequence"/>
</dbReference>
<protein>
    <submittedName>
        <fullName evidence="1">Uncharacterized protein</fullName>
    </submittedName>
</protein>
<organism evidence="1 2">
    <name type="scientific">Ilyodon furcidens</name>
    <name type="common">goldbreast splitfin</name>
    <dbReference type="NCBI Taxonomy" id="33524"/>
    <lineage>
        <taxon>Eukaryota</taxon>
        <taxon>Metazoa</taxon>
        <taxon>Chordata</taxon>
        <taxon>Craniata</taxon>
        <taxon>Vertebrata</taxon>
        <taxon>Euteleostomi</taxon>
        <taxon>Actinopterygii</taxon>
        <taxon>Neopterygii</taxon>
        <taxon>Teleostei</taxon>
        <taxon>Neoteleostei</taxon>
        <taxon>Acanthomorphata</taxon>
        <taxon>Ovalentaria</taxon>
        <taxon>Atherinomorphae</taxon>
        <taxon>Cyprinodontiformes</taxon>
        <taxon>Goodeidae</taxon>
        <taxon>Ilyodon</taxon>
    </lineage>
</organism>
<gene>
    <name evidence="1" type="ORF">ILYODFUR_002022</name>
</gene>
<accession>A0ABV0TIY0</accession>
<keyword evidence="2" id="KW-1185">Reference proteome</keyword>
<evidence type="ECO:0000313" key="1">
    <source>
        <dbReference type="EMBL" id="MEQ2231593.1"/>
    </source>
</evidence>
<comment type="caution">
    <text evidence="1">The sequence shown here is derived from an EMBL/GenBank/DDBJ whole genome shotgun (WGS) entry which is preliminary data.</text>
</comment>
<sequence>MYKIYLILSGQKRNDGQQRVKRKMSKKVREVYSVTTRWYDLSSMAELIIFFLIPQELKQQLAFTCLICLISAYNIRVVLTSFSQSWAQLDAFLCDSRFKKHFQTFSRR</sequence>
<reference evidence="1 2" key="1">
    <citation type="submission" date="2021-06" db="EMBL/GenBank/DDBJ databases">
        <authorList>
            <person name="Palmer J.M."/>
        </authorList>
    </citation>
    <scope>NUCLEOTIDE SEQUENCE [LARGE SCALE GENOMIC DNA]</scope>
    <source>
        <strain evidence="2">if_2019</strain>
        <tissue evidence="1">Muscle</tissue>
    </source>
</reference>
<proteinExistence type="predicted"/>